<reference evidence="1" key="2">
    <citation type="journal article" date="2015" name="Fish Shellfish Immunol.">
        <title>Early steps in the European eel (Anguilla anguilla)-Vibrio vulnificus interaction in the gills: Role of the RtxA13 toxin.</title>
        <authorList>
            <person name="Callol A."/>
            <person name="Pajuelo D."/>
            <person name="Ebbesson L."/>
            <person name="Teles M."/>
            <person name="MacKenzie S."/>
            <person name="Amaro C."/>
        </authorList>
    </citation>
    <scope>NUCLEOTIDE SEQUENCE</scope>
</reference>
<accession>A0A0E9VB19</accession>
<proteinExistence type="predicted"/>
<protein>
    <submittedName>
        <fullName evidence="1">Uncharacterized protein</fullName>
    </submittedName>
</protein>
<dbReference type="AlphaFoldDB" id="A0A0E9VB19"/>
<organism evidence="1">
    <name type="scientific">Anguilla anguilla</name>
    <name type="common">European freshwater eel</name>
    <name type="synonym">Muraena anguilla</name>
    <dbReference type="NCBI Taxonomy" id="7936"/>
    <lineage>
        <taxon>Eukaryota</taxon>
        <taxon>Metazoa</taxon>
        <taxon>Chordata</taxon>
        <taxon>Craniata</taxon>
        <taxon>Vertebrata</taxon>
        <taxon>Euteleostomi</taxon>
        <taxon>Actinopterygii</taxon>
        <taxon>Neopterygii</taxon>
        <taxon>Teleostei</taxon>
        <taxon>Anguilliformes</taxon>
        <taxon>Anguillidae</taxon>
        <taxon>Anguilla</taxon>
    </lineage>
</organism>
<sequence>MCFHNRIKSYLKPNHNFQVSFPVLIFLRITGKKSSIFCMYII</sequence>
<name>A0A0E9VB19_ANGAN</name>
<evidence type="ECO:0000313" key="1">
    <source>
        <dbReference type="EMBL" id="JAH75222.1"/>
    </source>
</evidence>
<reference evidence="1" key="1">
    <citation type="submission" date="2014-11" db="EMBL/GenBank/DDBJ databases">
        <authorList>
            <person name="Amaro Gonzalez C."/>
        </authorList>
    </citation>
    <scope>NUCLEOTIDE SEQUENCE</scope>
</reference>
<dbReference type="EMBL" id="GBXM01033355">
    <property type="protein sequence ID" value="JAH75222.1"/>
    <property type="molecule type" value="Transcribed_RNA"/>
</dbReference>